<evidence type="ECO:0000256" key="1">
    <source>
        <dbReference type="SAM" id="SignalP"/>
    </source>
</evidence>
<reference evidence="2 3" key="1">
    <citation type="submission" date="2016-11" db="EMBL/GenBank/DDBJ databases">
        <title>Trade-off between light-utilization and light-protection in marine flavobacteria.</title>
        <authorList>
            <person name="Kumagai Y."/>
        </authorList>
    </citation>
    <scope>NUCLEOTIDE SEQUENCE [LARGE SCALE GENOMIC DNA]</scope>
    <source>
        <strain evidence="2 3">NBRC 107125</strain>
    </source>
</reference>
<dbReference type="RefSeq" id="WP_085760343.1">
    <property type="nucleotide sequence ID" value="NZ_CP019343.1"/>
</dbReference>
<feature type="signal peptide" evidence="1">
    <location>
        <begin position="1"/>
        <end position="19"/>
    </location>
</feature>
<dbReference type="AlphaFoldDB" id="A0A1X9NIC6"/>
<dbReference type="EMBL" id="CP019343">
    <property type="protein sequence ID" value="ARN76142.1"/>
    <property type="molecule type" value="Genomic_DNA"/>
</dbReference>
<name>A0A1X9NIC6_9GAMM</name>
<gene>
    <name evidence="2" type="ORF">BST96_19790</name>
</gene>
<dbReference type="Proteomes" id="UP000193450">
    <property type="component" value="Chromosome"/>
</dbReference>
<evidence type="ECO:0000313" key="2">
    <source>
        <dbReference type="EMBL" id="ARN76142.1"/>
    </source>
</evidence>
<evidence type="ECO:0000313" key="3">
    <source>
        <dbReference type="Proteomes" id="UP000193450"/>
    </source>
</evidence>
<organism evidence="2 3">
    <name type="scientific">Oceanicoccus sagamiensis</name>
    <dbReference type="NCBI Taxonomy" id="716816"/>
    <lineage>
        <taxon>Bacteria</taxon>
        <taxon>Pseudomonadati</taxon>
        <taxon>Pseudomonadota</taxon>
        <taxon>Gammaproteobacteria</taxon>
        <taxon>Cellvibrionales</taxon>
        <taxon>Spongiibacteraceae</taxon>
        <taxon>Oceanicoccus</taxon>
    </lineage>
</organism>
<accession>A0A1X9NIC6</accession>
<feature type="chain" id="PRO_5012304726" description="PEP-CTERM protein-sorting domain-containing protein" evidence="1">
    <location>
        <begin position="20"/>
        <end position="258"/>
    </location>
</feature>
<keyword evidence="3" id="KW-1185">Reference proteome</keyword>
<evidence type="ECO:0008006" key="4">
    <source>
        <dbReference type="Google" id="ProtNLM"/>
    </source>
</evidence>
<keyword evidence="1" id="KW-0732">Signal</keyword>
<dbReference type="KEGG" id="osg:BST96_19790"/>
<proteinExistence type="predicted"/>
<sequence>MKKLAIALAVSAASVAAQAAVQTTTFTGTLDTRLDASAYVSSTYLVSTGSASVDYSFAVSADNGAFAGAVLTLHGATSTFGAAGIPKGVQQEVTFESAQYTFTTGNASGTSTVIPYTSALANPAFSYNTVEATVSSGIGGPAVNDALVAGAPSVSLTAGSVSCATKAGADCSGDWTLGNIDGLDFLYQVEFTVFEDAFFSDLSLTFVSPSGNTGMGLTGSGNAIDPIPAPSPVPVPAAAWLFGSALVGLAGIGRKRRA</sequence>
<protein>
    <recommendedName>
        <fullName evidence="4">PEP-CTERM protein-sorting domain-containing protein</fullName>
    </recommendedName>
</protein>